<gene>
    <name evidence="3" type="primary">LOC111300959</name>
</gene>
<dbReference type="PANTHER" id="PTHR31721:SF3">
    <property type="entry name" value="EXPRESSED PROTEIN"/>
    <property type="match status" value="1"/>
</dbReference>
<feature type="transmembrane region" description="Helical" evidence="1">
    <location>
        <begin position="169"/>
        <end position="193"/>
    </location>
</feature>
<organism evidence="2 3">
    <name type="scientific">Durio zibethinus</name>
    <name type="common">Durian</name>
    <dbReference type="NCBI Taxonomy" id="66656"/>
    <lineage>
        <taxon>Eukaryota</taxon>
        <taxon>Viridiplantae</taxon>
        <taxon>Streptophyta</taxon>
        <taxon>Embryophyta</taxon>
        <taxon>Tracheophyta</taxon>
        <taxon>Spermatophyta</taxon>
        <taxon>Magnoliopsida</taxon>
        <taxon>eudicotyledons</taxon>
        <taxon>Gunneridae</taxon>
        <taxon>Pentapetalae</taxon>
        <taxon>rosids</taxon>
        <taxon>malvids</taxon>
        <taxon>Malvales</taxon>
        <taxon>Malvaceae</taxon>
        <taxon>Helicteroideae</taxon>
        <taxon>Durio</taxon>
    </lineage>
</organism>
<dbReference type="InterPro" id="IPR005134">
    <property type="entry name" value="UPF0114"/>
</dbReference>
<dbReference type="Pfam" id="PF03350">
    <property type="entry name" value="UPF0114"/>
    <property type="match status" value="1"/>
</dbReference>
<dbReference type="KEGG" id="dzi:111300959"/>
<keyword evidence="1" id="KW-0812">Transmembrane</keyword>
<dbReference type="PANTHER" id="PTHR31721">
    <property type="entry name" value="OS06G0710300 PROTEIN"/>
    <property type="match status" value="1"/>
</dbReference>
<reference evidence="3" key="1">
    <citation type="submission" date="2025-08" db="UniProtKB">
        <authorList>
            <consortium name="RefSeq"/>
        </authorList>
    </citation>
    <scope>IDENTIFICATION</scope>
    <source>
        <tissue evidence="3">Fruit stalk</tissue>
    </source>
</reference>
<sequence length="235" mass="26073">MATTRLLRSSNKPLGRLFSASSSWPSSPGKTVRCVSEGALNGEKKVCERSERKPTVAVKASVAATKSTTVVISKPQVDWGRELASLLANAINAMRQVLRPVIKPRRWKLHVQMFIEKVIIDCRFFTIFAVAGSLLGSVLCFIEGCVLILESSLHYFHSLSQKSDQELIIHVLIEAIDMFLVGTAMLIFGDGAVHPVYGIKDYKRRCPLASKIELVWALPFEGIQLSFVFVIPRTN</sequence>
<dbReference type="Proteomes" id="UP000515121">
    <property type="component" value="Unplaced"/>
</dbReference>
<evidence type="ECO:0000256" key="1">
    <source>
        <dbReference type="SAM" id="Phobius"/>
    </source>
</evidence>
<protein>
    <submittedName>
        <fullName evidence="3">Uncharacterized protein LOC111300959 isoform X1</fullName>
    </submittedName>
</protein>
<feature type="transmembrane region" description="Helical" evidence="1">
    <location>
        <begin position="124"/>
        <end position="149"/>
    </location>
</feature>
<accession>A0A6P5ZHN2</accession>
<dbReference type="RefSeq" id="XP_022752244.1">
    <property type="nucleotide sequence ID" value="XM_022896509.1"/>
</dbReference>
<dbReference type="OrthoDB" id="1912077at2759"/>
<keyword evidence="1" id="KW-0472">Membrane</keyword>
<keyword evidence="2" id="KW-1185">Reference proteome</keyword>
<proteinExistence type="predicted"/>
<keyword evidence="1" id="KW-1133">Transmembrane helix</keyword>
<dbReference type="AlphaFoldDB" id="A0A6P5ZHN2"/>
<dbReference type="GeneID" id="111300959"/>
<name>A0A6P5ZHN2_DURZI</name>
<evidence type="ECO:0000313" key="3">
    <source>
        <dbReference type="RefSeq" id="XP_022752244.1"/>
    </source>
</evidence>
<evidence type="ECO:0000313" key="2">
    <source>
        <dbReference type="Proteomes" id="UP000515121"/>
    </source>
</evidence>